<sequence>MTESNGEQSNGEQPSPPDPWKGLRGVMAGTLILEAIVVLLALPVVGSVGGGITWLSGGYLVALAVIMILGAGVQRRSRALPFNLALQVLTIAGMFIHVSIGVIGVLFAVVWAFILVLRSDVKKRMEHGLLPGQRIRRSS</sequence>
<feature type="transmembrane region" description="Helical" evidence="2">
    <location>
        <begin position="84"/>
        <end position="117"/>
    </location>
</feature>
<accession>A0A3A4KB60</accession>
<feature type="transmembrane region" description="Helical" evidence="2">
    <location>
        <begin position="52"/>
        <end position="72"/>
    </location>
</feature>
<feature type="compositionally biased region" description="Polar residues" evidence="1">
    <location>
        <begin position="1"/>
        <end position="13"/>
    </location>
</feature>
<organism evidence="3 4">
    <name type="scientific">Nocardia panacis</name>
    <dbReference type="NCBI Taxonomy" id="2340916"/>
    <lineage>
        <taxon>Bacteria</taxon>
        <taxon>Bacillati</taxon>
        <taxon>Actinomycetota</taxon>
        <taxon>Actinomycetes</taxon>
        <taxon>Mycobacteriales</taxon>
        <taxon>Nocardiaceae</taxon>
        <taxon>Nocardia</taxon>
    </lineage>
</organism>
<proteinExistence type="predicted"/>
<dbReference type="InterPro" id="IPR025327">
    <property type="entry name" value="DUF4233"/>
</dbReference>
<keyword evidence="2" id="KW-0812">Transmembrane</keyword>
<keyword evidence="2" id="KW-0472">Membrane</keyword>
<dbReference type="AlphaFoldDB" id="A0A3A4KB60"/>
<dbReference type="EMBL" id="QZFU01000041">
    <property type="protein sequence ID" value="RJO69848.1"/>
    <property type="molecule type" value="Genomic_DNA"/>
</dbReference>
<gene>
    <name evidence="3" type="ORF">D5S18_28550</name>
</gene>
<keyword evidence="2" id="KW-1133">Transmembrane helix</keyword>
<protein>
    <submittedName>
        <fullName evidence="3">DUF4233 domain-containing protein</fullName>
    </submittedName>
</protein>
<dbReference type="RefSeq" id="WP_120044217.1">
    <property type="nucleotide sequence ID" value="NZ_QZFU01000041.1"/>
</dbReference>
<feature type="transmembrane region" description="Helical" evidence="2">
    <location>
        <begin position="25"/>
        <end position="45"/>
    </location>
</feature>
<reference evidence="3 4" key="1">
    <citation type="submission" date="2018-09" db="EMBL/GenBank/DDBJ databases">
        <title>YIM PH21274 draft genome.</title>
        <authorList>
            <person name="Miao C."/>
        </authorList>
    </citation>
    <scope>NUCLEOTIDE SEQUENCE [LARGE SCALE GENOMIC DNA]</scope>
    <source>
        <strain evidence="3 4">YIM PH 21724</strain>
    </source>
</reference>
<dbReference type="Proteomes" id="UP000266677">
    <property type="component" value="Unassembled WGS sequence"/>
</dbReference>
<keyword evidence="4" id="KW-1185">Reference proteome</keyword>
<evidence type="ECO:0000313" key="3">
    <source>
        <dbReference type="EMBL" id="RJO69848.1"/>
    </source>
</evidence>
<dbReference type="Pfam" id="PF14017">
    <property type="entry name" value="DUF4233"/>
    <property type="match status" value="1"/>
</dbReference>
<feature type="region of interest" description="Disordered" evidence="1">
    <location>
        <begin position="1"/>
        <end position="20"/>
    </location>
</feature>
<comment type="caution">
    <text evidence="3">The sequence shown here is derived from an EMBL/GenBank/DDBJ whole genome shotgun (WGS) entry which is preliminary data.</text>
</comment>
<evidence type="ECO:0000256" key="1">
    <source>
        <dbReference type="SAM" id="MobiDB-lite"/>
    </source>
</evidence>
<dbReference type="OrthoDB" id="4773077at2"/>
<evidence type="ECO:0000313" key="4">
    <source>
        <dbReference type="Proteomes" id="UP000266677"/>
    </source>
</evidence>
<evidence type="ECO:0000256" key="2">
    <source>
        <dbReference type="SAM" id="Phobius"/>
    </source>
</evidence>
<name>A0A3A4KB60_9NOCA</name>